<gene>
    <name evidence="2" type="ORF">JCGZ_10977</name>
</gene>
<feature type="region of interest" description="Disordered" evidence="1">
    <location>
        <begin position="1"/>
        <end position="31"/>
    </location>
</feature>
<sequence>MAELEIFARNRRSETTDDEAGPSRHTGGSISAIETSRLLAENNGREPTSMEVFTYTHTKDYEGNTFVDKRALSVNENYRTAREHVVSSRAGSKAESRINELALYLEAVGGEKKRKGYGIDPEGISALRARVDEQERQLAELRAHVMRMSGYHALHQALSSPLDPDTADDTLVTPTDTTTHLVDTTINLVDTTLDRPEDRHHRFDFGPF</sequence>
<dbReference type="OrthoDB" id="1302510at2759"/>
<reference evidence="2 3" key="1">
    <citation type="journal article" date="2014" name="PLoS ONE">
        <title>Global Analysis of Gene Expression Profiles in Physic Nut (Jatropha curcas L.) Seedlings Exposed to Salt Stress.</title>
        <authorList>
            <person name="Zhang L."/>
            <person name="Zhang C."/>
            <person name="Wu P."/>
            <person name="Chen Y."/>
            <person name="Li M."/>
            <person name="Jiang H."/>
            <person name="Wu G."/>
        </authorList>
    </citation>
    <scope>NUCLEOTIDE SEQUENCE [LARGE SCALE GENOMIC DNA]</scope>
    <source>
        <strain evidence="3">cv. GZQX0401</strain>
        <tissue evidence="2">Young leaves</tissue>
    </source>
</reference>
<dbReference type="InterPro" id="IPR004252">
    <property type="entry name" value="Probable_transposase_24"/>
</dbReference>
<evidence type="ECO:0000313" key="2">
    <source>
        <dbReference type="EMBL" id="KDP46668.1"/>
    </source>
</evidence>
<dbReference type="Proteomes" id="UP000027138">
    <property type="component" value="Unassembled WGS sequence"/>
</dbReference>
<evidence type="ECO:0000256" key="1">
    <source>
        <dbReference type="SAM" id="MobiDB-lite"/>
    </source>
</evidence>
<proteinExistence type="predicted"/>
<feature type="compositionally biased region" description="Basic and acidic residues" evidence="1">
    <location>
        <begin position="1"/>
        <end position="15"/>
    </location>
</feature>
<accession>A0A067LH46</accession>
<name>A0A067LH46_JATCU</name>
<evidence type="ECO:0000313" key="3">
    <source>
        <dbReference type="Proteomes" id="UP000027138"/>
    </source>
</evidence>
<dbReference type="Pfam" id="PF03004">
    <property type="entry name" value="Transposase_24"/>
    <property type="match status" value="1"/>
</dbReference>
<keyword evidence="3" id="KW-1185">Reference proteome</keyword>
<dbReference type="AlphaFoldDB" id="A0A067LH46"/>
<protein>
    <submittedName>
        <fullName evidence="2">Uncharacterized protein</fullName>
    </submittedName>
</protein>
<dbReference type="EMBL" id="KK914211">
    <property type="protein sequence ID" value="KDP46668.1"/>
    <property type="molecule type" value="Genomic_DNA"/>
</dbReference>
<organism evidence="2 3">
    <name type="scientific">Jatropha curcas</name>
    <name type="common">Barbados nut</name>
    <dbReference type="NCBI Taxonomy" id="180498"/>
    <lineage>
        <taxon>Eukaryota</taxon>
        <taxon>Viridiplantae</taxon>
        <taxon>Streptophyta</taxon>
        <taxon>Embryophyta</taxon>
        <taxon>Tracheophyta</taxon>
        <taxon>Spermatophyta</taxon>
        <taxon>Magnoliopsida</taxon>
        <taxon>eudicotyledons</taxon>
        <taxon>Gunneridae</taxon>
        <taxon>Pentapetalae</taxon>
        <taxon>rosids</taxon>
        <taxon>fabids</taxon>
        <taxon>Malpighiales</taxon>
        <taxon>Euphorbiaceae</taxon>
        <taxon>Crotonoideae</taxon>
        <taxon>Jatropheae</taxon>
        <taxon>Jatropha</taxon>
    </lineage>
</organism>